<name>A0ABP0UN59_9BRYO</name>
<protein>
    <recommendedName>
        <fullName evidence="3">XRCC4 N-terminal domain-containing protein</fullName>
    </recommendedName>
</protein>
<dbReference type="PANTHER" id="PTHR28559">
    <property type="entry name" value="DNA REPAIR PROTEIN XRCC4"/>
    <property type="match status" value="1"/>
</dbReference>
<feature type="compositionally biased region" description="Basic and acidic residues" evidence="2">
    <location>
        <begin position="267"/>
        <end position="283"/>
    </location>
</feature>
<proteinExistence type="predicted"/>
<feature type="coiled-coil region" evidence="1">
    <location>
        <begin position="150"/>
        <end position="177"/>
    </location>
</feature>
<keyword evidence="1" id="KW-0175">Coiled coil</keyword>
<dbReference type="Pfam" id="PF06632">
    <property type="entry name" value="XRCC4"/>
    <property type="match status" value="1"/>
</dbReference>
<evidence type="ECO:0000256" key="1">
    <source>
        <dbReference type="SAM" id="Coils"/>
    </source>
</evidence>
<feature type="domain" description="XRCC4 N-terminal" evidence="3">
    <location>
        <begin position="28"/>
        <end position="105"/>
    </location>
</feature>
<feature type="region of interest" description="Disordered" evidence="2">
    <location>
        <begin position="208"/>
        <end position="316"/>
    </location>
</feature>
<evidence type="ECO:0000259" key="3">
    <source>
        <dbReference type="Pfam" id="PF06632"/>
    </source>
</evidence>
<keyword evidence="5" id="KW-1185">Reference proteome</keyword>
<dbReference type="PANTHER" id="PTHR28559:SF1">
    <property type="entry name" value="DNA REPAIR PROTEIN XRCC4"/>
    <property type="match status" value="1"/>
</dbReference>
<reference evidence="4" key="1">
    <citation type="submission" date="2024-02" db="EMBL/GenBank/DDBJ databases">
        <authorList>
            <consortium name="ELIXIR-Norway"/>
            <consortium name="Elixir Norway"/>
        </authorList>
    </citation>
    <scope>NUCLEOTIDE SEQUENCE</scope>
</reference>
<dbReference type="InterPro" id="IPR053961">
    <property type="entry name" value="XRCC4_N"/>
</dbReference>
<dbReference type="InterPro" id="IPR010585">
    <property type="entry name" value="DNA_repair_prot_XRCC4"/>
</dbReference>
<dbReference type="Gene3D" id="1.20.5.370">
    <property type="match status" value="1"/>
</dbReference>
<evidence type="ECO:0000313" key="5">
    <source>
        <dbReference type="Proteomes" id="UP001497512"/>
    </source>
</evidence>
<dbReference type="InterPro" id="IPR014751">
    <property type="entry name" value="XRCC4-like_C"/>
</dbReference>
<feature type="compositionally biased region" description="Acidic residues" evidence="2">
    <location>
        <begin position="224"/>
        <end position="241"/>
    </location>
</feature>
<organism evidence="4 5">
    <name type="scientific">Sphagnum troendelagicum</name>
    <dbReference type="NCBI Taxonomy" id="128251"/>
    <lineage>
        <taxon>Eukaryota</taxon>
        <taxon>Viridiplantae</taxon>
        <taxon>Streptophyta</taxon>
        <taxon>Embryophyta</taxon>
        <taxon>Bryophyta</taxon>
        <taxon>Sphagnophytina</taxon>
        <taxon>Sphagnopsida</taxon>
        <taxon>Sphagnales</taxon>
        <taxon>Sphagnaceae</taxon>
        <taxon>Sphagnum</taxon>
    </lineage>
</organism>
<evidence type="ECO:0000313" key="4">
    <source>
        <dbReference type="EMBL" id="CAK9225709.1"/>
    </source>
</evidence>
<accession>A0ABP0UN59</accession>
<dbReference type="SUPFAM" id="SSF58022">
    <property type="entry name" value="XRCC4, C-terminal oligomerization domain"/>
    <property type="match status" value="1"/>
</dbReference>
<dbReference type="EMBL" id="OZ019897">
    <property type="protein sequence ID" value="CAK9225709.1"/>
    <property type="molecule type" value="Genomic_DNA"/>
</dbReference>
<dbReference type="Proteomes" id="UP001497512">
    <property type="component" value="Chromosome 5"/>
</dbReference>
<evidence type="ECO:0000256" key="2">
    <source>
        <dbReference type="SAM" id="MobiDB-lite"/>
    </source>
</evidence>
<sequence>MAEVVDRETCTKLVVEVKWEGAVGHKVLFVKGTWNPTTFSLALSDGLQAWIFEGSEEYVSGRMDTWDKDMKWVMDNIKLHLSHQQPNSKYTFMSSGSGNEKKLLFGIEDKENGVVLNASMTLRSTTDPQTVTLGLLEFLLQANCDLSEQLVRKTRNFERMQKEAKASQEQSERFKNEKVQSEEYLIRRCVAVLNSKKGMLRKLRDQLAERGLVTHSPDPRQGEDESEGETESESDTGDDNDHEVIGANQGSLIPEPPSSSAISPSRADQEDGLEKVHEDKPEASRAVLVDQDATQPYQDIDMHSNDASVGPTNVDAGSADAAATAAAALLRGGTYKSTPRKRHRG</sequence>
<gene>
    <name evidence="4" type="ORF">CSSPTR1EN2_LOCUS17823</name>
</gene>